<dbReference type="GO" id="GO:0004519">
    <property type="term" value="F:endonuclease activity"/>
    <property type="evidence" value="ECO:0007669"/>
    <property type="project" value="UniProtKB-KW"/>
</dbReference>
<sequence length="276" mass="32503">MDLRLPLEVGARYTNRSQTIRVMSETWVGSSIFCPNCGNNLTRFQNNKPVADFYCKNCTEQYELKSKNGHLGIKIIDGAYSTMIQRLSEETNPNLFLLTYNTVSFDVTSFLAIPNYFFSEEIIEKRNPLAENAKRAGWIGCNIAFKKIPELGKIYYVRNGEFLRKDKILENWNQTIFVKESENKDARGWTLDTLICVEKINKIEFTLEDIYQFKDLLRNKHPQNNNIEAKIRQQLRLLRDKNIIDFTGRGRYKIRSKQYVYNSRTKNTTVKRDWVY</sequence>
<dbReference type="InterPro" id="IPR036388">
    <property type="entry name" value="WH-like_DNA-bd_sf"/>
</dbReference>
<reference evidence="3" key="1">
    <citation type="submission" date="2017-09" db="EMBL/GenBank/DDBJ databases">
        <title>Depth-based differentiation of microbial function through sediment-hosted aquifers and enrichment of novel symbionts in the deep terrestrial subsurface.</title>
        <authorList>
            <person name="Probst A.J."/>
            <person name="Ladd B."/>
            <person name="Jarett J.K."/>
            <person name="Geller-Mcgrath D.E."/>
            <person name="Sieber C.M.K."/>
            <person name="Emerson J.B."/>
            <person name="Anantharaman K."/>
            <person name="Thomas B.C."/>
            <person name="Malmstrom R."/>
            <person name="Stieglmeier M."/>
            <person name="Klingl A."/>
            <person name="Woyke T."/>
            <person name="Ryan C.M."/>
            <person name="Banfield J.F."/>
        </authorList>
    </citation>
    <scope>NUCLEOTIDE SEQUENCE [LARGE SCALE GENOMIC DNA]</scope>
</reference>
<evidence type="ECO:0000313" key="3">
    <source>
        <dbReference type="Proteomes" id="UP000231252"/>
    </source>
</evidence>
<dbReference type="EMBL" id="PEYU01000065">
    <property type="protein sequence ID" value="PIS22270.1"/>
    <property type="molecule type" value="Genomic_DNA"/>
</dbReference>
<comment type="caution">
    <text evidence="2">The sequence shown here is derived from an EMBL/GenBank/DDBJ whole genome shotgun (WGS) entry which is preliminary data.</text>
</comment>
<dbReference type="CDD" id="cd22319">
    <property type="entry name" value="DpnI-like"/>
    <property type="match status" value="1"/>
</dbReference>
<name>A0A2H0XBF2_UNCKA</name>
<dbReference type="Gene3D" id="1.10.10.10">
    <property type="entry name" value="Winged helix-like DNA-binding domain superfamily/Winged helix DNA-binding domain"/>
    <property type="match status" value="1"/>
</dbReference>
<dbReference type="AlphaFoldDB" id="A0A2H0XBF2"/>
<keyword evidence="2" id="KW-0378">Hydrolase</keyword>
<keyword evidence="2" id="KW-0540">Nuclease</keyword>
<keyword evidence="2" id="KW-0255">Endonuclease</keyword>
<feature type="domain" description="Dam-replacing protein HTH" evidence="1">
    <location>
        <begin position="186"/>
        <end position="253"/>
    </location>
</feature>
<dbReference type="InterPro" id="IPR041368">
    <property type="entry name" value="DRP_C"/>
</dbReference>
<organism evidence="2 3">
    <name type="scientific">candidate division WWE3 bacterium CG08_land_8_20_14_0_20_41_10</name>
    <dbReference type="NCBI Taxonomy" id="1975085"/>
    <lineage>
        <taxon>Bacteria</taxon>
        <taxon>Katanobacteria</taxon>
    </lineage>
</organism>
<dbReference type="Pfam" id="PF06044">
    <property type="entry name" value="DpnI"/>
    <property type="match status" value="1"/>
</dbReference>
<proteinExistence type="predicted"/>
<accession>A0A2H0XBF2</accession>
<evidence type="ECO:0000313" key="2">
    <source>
        <dbReference type="EMBL" id="PIS22270.1"/>
    </source>
</evidence>
<dbReference type="Pfam" id="PF17726">
    <property type="entry name" value="DpnI_C"/>
    <property type="match status" value="1"/>
</dbReference>
<evidence type="ECO:0000259" key="1">
    <source>
        <dbReference type="Pfam" id="PF17726"/>
    </source>
</evidence>
<dbReference type="Gene3D" id="3.40.210.30">
    <property type="entry name" value="Dam replacing family, catalytic PD-(D/E)XK domain"/>
    <property type="match status" value="1"/>
</dbReference>
<dbReference type="InterPro" id="IPR010324">
    <property type="entry name" value="DRP"/>
</dbReference>
<protein>
    <submittedName>
        <fullName evidence="2">Restriction endonuclease</fullName>
    </submittedName>
</protein>
<dbReference type="InterPro" id="IPR043025">
    <property type="entry name" value="DRP_PD-(D/E)XK_dom"/>
</dbReference>
<dbReference type="Proteomes" id="UP000231252">
    <property type="component" value="Unassembled WGS sequence"/>
</dbReference>
<gene>
    <name evidence="2" type="ORF">COT50_03030</name>
</gene>